<dbReference type="RefSeq" id="WP_183501871.1">
    <property type="nucleotide sequence ID" value="NZ_BSPG01000019.1"/>
</dbReference>
<reference evidence="4" key="2">
    <citation type="journal article" date="2019" name="Int. J. Syst. Evol. Microbiol.">
        <title>The Global Catalogue of Microorganisms (GCM) 10K type strain sequencing project: providing services to taxonomists for standard genome sequencing and annotation.</title>
        <authorList>
            <consortium name="The Broad Institute Genomics Platform"/>
            <consortium name="The Broad Institute Genome Sequencing Center for Infectious Disease"/>
            <person name="Wu L."/>
            <person name="Ma J."/>
        </authorList>
    </citation>
    <scope>NUCLEOTIDE SEQUENCE [LARGE SCALE GENOMIC DNA]</scope>
    <source>
        <strain evidence="4">NBRC 107710</strain>
    </source>
</reference>
<reference evidence="1" key="4">
    <citation type="submission" date="2023-01" db="EMBL/GenBank/DDBJ databases">
        <title>Draft genome sequence of Methylobacterium brachythecii strain NBRC 107710.</title>
        <authorList>
            <person name="Sun Q."/>
            <person name="Mori K."/>
        </authorList>
    </citation>
    <scope>NUCLEOTIDE SEQUENCE</scope>
    <source>
        <strain evidence="1">NBRC 107710</strain>
    </source>
</reference>
<organism evidence="2 3">
    <name type="scientific">Methylobacterium brachythecii</name>
    <dbReference type="NCBI Taxonomy" id="1176177"/>
    <lineage>
        <taxon>Bacteria</taxon>
        <taxon>Pseudomonadati</taxon>
        <taxon>Pseudomonadota</taxon>
        <taxon>Alphaproteobacteria</taxon>
        <taxon>Hyphomicrobiales</taxon>
        <taxon>Methylobacteriaceae</taxon>
        <taxon>Methylobacterium</taxon>
    </lineage>
</organism>
<sequence length="120" mass="13706">MKIISWLTDQIRRRKESARSKNLNENRADAIENGTFADESTFGGRDFDEKYRLAMRLTQKYVDQHYPNSYYAKQIKDFDRTLDYEGIRTDAISILSSSICASLRQGAGAEKAASVAIMKI</sequence>
<evidence type="ECO:0000313" key="4">
    <source>
        <dbReference type="Proteomes" id="UP001156881"/>
    </source>
</evidence>
<accession>A0A7W6AD95</accession>
<comment type="caution">
    <text evidence="2">The sequence shown here is derived from an EMBL/GenBank/DDBJ whole genome shotgun (WGS) entry which is preliminary data.</text>
</comment>
<evidence type="ECO:0000313" key="2">
    <source>
        <dbReference type="EMBL" id="MBB3901118.1"/>
    </source>
</evidence>
<reference evidence="2 3" key="3">
    <citation type="submission" date="2020-08" db="EMBL/GenBank/DDBJ databases">
        <title>Genomic Encyclopedia of Type Strains, Phase IV (KMG-IV): sequencing the most valuable type-strain genomes for metagenomic binning, comparative biology and taxonomic classification.</title>
        <authorList>
            <person name="Goeker M."/>
        </authorList>
    </citation>
    <scope>NUCLEOTIDE SEQUENCE [LARGE SCALE GENOMIC DNA]</scope>
    <source>
        <strain evidence="2 3">DSM 24105</strain>
    </source>
</reference>
<keyword evidence="4" id="KW-1185">Reference proteome</keyword>
<name>A0A7W6AD95_9HYPH</name>
<evidence type="ECO:0000313" key="3">
    <source>
        <dbReference type="Proteomes" id="UP000517759"/>
    </source>
</evidence>
<gene>
    <name evidence="1" type="ORF">GCM10007884_32190</name>
    <name evidence="2" type="ORF">GGR33_000598</name>
</gene>
<dbReference type="Proteomes" id="UP001156881">
    <property type="component" value="Unassembled WGS sequence"/>
</dbReference>
<proteinExistence type="predicted"/>
<protein>
    <submittedName>
        <fullName evidence="2">Uncharacterized protein</fullName>
    </submittedName>
</protein>
<dbReference type="Proteomes" id="UP000517759">
    <property type="component" value="Unassembled WGS sequence"/>
</dbReference>
<reference evidence="1" key="1">
    <citation type="journal article" date="2014" name="Int. J. Syst. Evol. Microbiol.">
        <title>Complete genome of a new Firmicutes species belonging to the dominant human colonic microbiota ('Ruminococcus bicirculans') reveals two chromosomes and a selective capacity to utilize plant glucans.</title>
        <authorList>
            <consortium name="NISC Comparative Sequencing Program"/>
            <person name="Wegmann U."/>
            <person name="Louis P."/>
            <person name="Goesmann A."/>
            <person name="Henrissat B."/>
            <person name="Duncan S.H."/>
            <person name="Flint H.J."/>
        </authorList>
    </citation>
    <scope>NUCLEOTIDE SEQUENCE</scope>
    <source>
        <strain evidence="1">NBRC 107710</strain>
    </source>
</reference>
<dbReference type="AlphaFoldDB" id="A0A7W6AD95"/>
<evidence type="ECO:0000313" key="1">
    <source>
        <dbReference type="EMBL" id="GLS45230.1"/>
    </source>
</evidence>
<dbReference type="EMBL" id="JACIDN010000001">
    <property type="protein sequence ID" value="MBB3901118.1"/>
    <property type="molecule type" value="Genomic_DNA"/>
</dbReference>
<dbReference type="EMBL" id="BSPG01000019">
    <property type="protein sequence ID" value="GLS45230.1"/>
    <property type="molecule type" value="Genomic_DNA"/>
</dbReference>